<dbReference type="Pfam" id="PF03547">
    <property type="entry name" value="Mem_trans"/>
    <property type="match status" value="1"/>
</dbReference>
<feature type="transmembrane region" description="Helical" evidence="8">
    <location>
        <begin position="38"/>
        <end position="55"/>
    </location>
</feature>
<dbReference type="GO" id="GO:0005886">
    <property type="term" value="C:plasma membrane"/>
    <property type="evidence" value="ECO:0007669"/>
    <property type="project" value="UniProtKB-SubCell"/>
</dbReference>
<dbReference type="PANTHER" id="PTHR36838:SF4">
    <property type="entry name" value="AUXIN EFFLUX CARRIER FAMILY PROTEIN"/>
    <property type="match status" value="1"/>
</dbReference>
<keyword evidence="7 8" id="KW-0472">Membrane</keyword>
<dbReference type="Gene3D" id="1.20.1530.20">
    <property type="match status" value="1"/>
</dbReference>
<feature type="transmembrane region" description="Helical" evidence="8">
    <location>
        <begin position="287"/>
        <end position="306"/>
    </location>
</feature>
<sequence>MQTVLGALAPVLLLIATGWGLATYRILPRESWSGIDTLSYWILFPAVLFTNVAGADFSSLDLGSYAIALYGALALLCILLVPLGRLLKSVLNVDSPSFSSIFQGTTRWNAFIAMAIASNLMGQTGLALTAITMALLIPIMNVLSITMMTVYASSSRLSLGALLWGIIRNPFIVSISAGLLLNISGLALPPVLADYTSFLGRAALPLAILSVGAAIDLNSLRRPGPRLLVGLGMRLVISPAIALFVATVLGLAPETTLMLVMAFAVPTAASAYVLAKQMGGNAPLMAELLALQTVVSAVTVPLWLLLLI</sequence>
<dbReference type="STRING" id="197461.A3843_16920"/>
<reference evidence="9 10" key="1">
    <citation type="submission" date="2016-03" db="EMBL/GenBank/DDBJ databases">
        <title>Genome sequence of Nesiotobacter sp. nov., a moderately halophilic alphaproteobacterium isolated from the Yellow Sea, China.</title>
        <authorList>
            <person name="Zhang G."/>
            <person name="Zhang R."/>
        </authorList>
    </citation>
    <scope>NUCLEOTIDE SEQUENCE [LARGE SCALE GENOMIC DNA]</scope>
    <source>
        <strain evidence="9 10">WB1-6</strain>
    </source>
</reference>
<protein>
    <recommendedName>
        <fullName evidence="11">Membrane transport protein</fullName>
    </recommendedName>
</protein>
<comment type="subcellular location">
    <subcellularLocation>
        <location evidence="1">Cell membrane</location>
        <topology evidence="1">Multi-pass membrane protein</topology>
    </subcellularLocation>
</comment>
<evidence type="ECO:0000256" key="7">
    <source>
        <dbReference type="ARBA" id="ARBA00023136"/>
    </source>
</evidence>
<name>A0A1U7JDN0_9HYPH</name>
<keyword evidence="6 8" id="KW-1133">Transmembrane helix</keyword>
<dbReference type="EMBL" id="LVVZ01000032">
    <property type="protein sequence ID" value="OKL42849.1"/>
    <property type="molecule type" value="Genomic_DNA"/>
</dbReference>
<evidence type="ECO:0000256" key="3">
    <source>
        <dbReference type="ARBA" id="ARBA00022448"/>
    </source>
</evidence>
<keyword evidence="10" id="KW-1185">Reference proteome</keyword>
<feature type="transmembrane region" description="Helical" evidence="8">
    <location>
        <begin position="198"/>
        <end position="215"/>
    </location>
</feature>
<keyword evidence="5 8" id="KW-0812">Transmembrane</keyword>
<evidence type="ECO:0000256" key="4">
    <source>
        <dbReference type="ARBA" id="ARBA00022475"/>
    </source>
</evidence>
<feature type="transmembrane region" description="Helical" evidence="8">
    <location>
        <begin position="67"/>
        <end position="87"/>
    </location>
</feature>
<dbReference type="RefSeq" id="WP_028481862.1">
    <property type="nucleotide sequence ID" value="NZ_LVVZ01000032.1"/>
</dbReference>
<feature type="transmembrane region" description="Helical" evidence="8">
    <location>
        <begin position="257"/>
        <end position="275"/>
    </location>
</feature>
<dbReference type="InterPro" id="IPR004776">
    <property type="entry name" value="Mem_transp_PIN-like"/>
</dbReference>
<feature type="transmembrane region" description="Helical" evidence="8">
    <location>
        <begin position="126"/>
        <end position="151"/>
    </location>
</feature>
<comment type="similarity">
    <text evidence="2">Belongs to the auxin efflux carrier (TC 2.A.69) family.</text>
</comment>
<dbReference type="InterPro" id="IPR038770">
    <property type="entry name" value="Na+/solute_symporter_sf"/>
</dbReference>
<gene>
    <name evidence="9" type="ORF">A3843_16920</name>
</gene>
<evidence type="ECO:0000313" key="10">
    <source>
        <dbReference type="Proteomes" id="UP000185783"/>
    </source>
</evidence>
<evidence type="ECO:0000256" key="8">
    <source>
        <dbReference type="SAM" id="Phobius"/>
    </source>
</evidence>
<proteinExistence type="inferred from homology"/>
<keyword evidence="3" id="KW-0813">Transport</keyword>
<keyword evidence="4" id="KW-1003">Cell membrane</keyword>
<organism evidence="9 10">
    <name type="scientific">Pseudovibrio exalbescens</name>
    <dbReference type="NCBI Taxonomy" id="197461"/>
    <lineage>
        <taxon>Bacteria</taxon>
        <taxon>Pseudomonadati</taxon>
        <taxon>Pseudomonadota</taxon>
        <taxon>Alphaproteobacteria</taxon>
        <taxon>Hyphomicrobiales</taxon>
        <taxon>Stappiaceae</taxon>
        <taxon>Pseudovibrio</taxon>
    </lineage>
</organism>
<evidence type="ECO:0008006" key="11">
    <source>
        <dbReference type="Google" id="ProtNLM"/>
    </source>
</evidence>
<accession>A0A1U7JDN0</accession>
<evidence type="ECO:0000256" key="5">
    <source>
        <dbReference type="ARBA" id="ARBA00022692"/>
    </source>
</evidence>
<comment type="caution">
    <text evidence="9">The sequence shown here is derived from an EMBL/GenBank/DDBJ whole genome shotgun (WGS) entry which is preliminary data.</text>
</comment>
<evidence type="ECO:0000256" key="1">
    <source>
        <dbReference type="ARBA" id="ARBA00004651"/>
    </source>
</evidence>
<dbReference type="PANTHER" id="PTHR36838">
    <property type="entry name" value="AUXIN EFFLUX CARRIER FAMILY PROTEIN"/>
    <property type="match status" value="1"/>
</dbReference>
<evidence type="ECO:0000256" key="2">
    <source>
        <dbReference type="ARBA" id="ARBA00010145"/>
    </source>
</evidence>
<evidence type="ECO:0000256" key="6">
    <source>
        <dbReference type="ARBA" id="ARBA00022989"/>
    </source>
</evidence>
<evidence type="ECO:0000313" key="9">
    <source>
        <dbReference type="EMBL" id="OKL42849.1"/>
    </source>
</evidence>
<feature type="transmembrane region" description="Helical" evidence="8">
    <location>
        <begin position="227"/>
        <end position="251"/>
    </location>
</feature>
<dbReference type="Proteomes" id="UP000185783">
    <property type="component" value="Unassembled WGS sequence"/>
</dbReference>
<feature type="transmembrane region" description="Helical" evidence="8">
    <location>
        <begin position="171"/>
        <end position="192"/>
    </location>
</feature>
<dbReference type="GO" id="GO:0055085">
    <property type="term" value="P:transmembrane transport"/>
    <property type="evidence" value="ECO:0007669"/>
    <property type="project" value="InterPro"/>
</dbReference>
<dbReference type="AlphaFoldDB" id="A0A1U7JDN0"/>